<accession>A0AAX4PE01</accession>
<evidence type="ECO:0000313" key="3">
    <source>
        <dbReference type="EMBL" id="WZN64179.1"/>
    </source>
</evidence>
<gene>
    <name evidence="3" type="ORF">HKI87_09g57330</name>
</gene>
<dbReference type="Proteomes" id="UP001472866">
    <property type="component" value="Chromosome 09"/>
</dbReference>
<keyword evidence="2" id="KW-0812">Transmembrane</keyword>
<reference evidence="3 4" key="1">
    <citation type="submission" date="2024-03" db="EMBL/GenBank/DDBJ databases">
        <title>Complete genome sequence of the green alga Chloropicon roscoffensis RCC1871.</title>
        <authorList>
            <person name="Lemieux C."/>
            <person name="Pombert J.-F."/>
            <person name="Otis C."/>
            <person name="Turmel M."/>
        </authorList>
    </citation>
    <scope>NUCLEOTIDE SEQUENCE [LARGE SCALE GENOMIC DNA]</scope>
    <source>
        <strain evidence="3 4">RCC1871</strain>
    </source>
</reference>
<proteinExistence type="predicted"/>
<dbReference type="AlphaFoldDB" id="A0AAX4PE01"/>
<evidence type="ECO:0000256" key="2">
    <source>
        <dbReference type="SAM" id="Phobius"/>
    </source>
</evidence>
<evidence type="ECO:0000256" key="1">
    <source>
        <dbReference type="SAM" id="MobiDB-lite"/>
    </source>
</evidence>
<sequence length="185" mass="20839">MPDGAGARGAEEAGEPEGPDEPRRGFSLNLGKLSNYLNPIQKKRVGRIKDVAFEKVEGTKKYLADMDGEVRSKLYREYNQVIKALAPDLRNMGRSTGKSMLETLYIPMNDPVDKKWREDLGYLGVYPEFTQKVVNPILQPFCDGLWEPFDGFIWSFKMEMFTYIALSGAAGLLAGYAIGRCKKDR</sequence>
<feature type="region of interest" description="Disordered" evidence="1">
    <location>
        <begin position="1"/>
        <end position="25"/>
    </location>
</feature>
<feature type="transmembrane region" description="Helical" evidence="2">
    <location>
        <begin position="160"/>
        <end position="179"/>
    </location>
</feature>
<organism evidence="3 4">
    <name type="scientific">Chloropicon roscoffensis</name>
    <dbReference type="NCBI Taxonomy" id="1461544"/>
    <lineage>
        <taxon>Eukaryota</taxon>
        <taxon>Viridiplantae</taxon>
        <taxon>Chlorophyta</taxon>
        <taxon>Chloropicophyceae</taxon>
        <taxon>Chloropicales</taxon>
        <taxon>Chloropicaceae</taxon>
        <taxon>Chloropicon</taxon>
    </lineage>
</organism>
<dbReference type="EMBL" id="CP151509">
    <property type="protein sequence ID" value="WZN64179.1"/>
    <property type="molecule type" value="Genomic_DNA"/>
</dbReference>
<name>A0AAX4PE01_9CHLO</name>
<keyword evidence="2" id="KW-0472">Membrane</keyword>
<protein>
    <submittedName>
        <fullName evidence="3">Uncharacterized protein</fullName>
    </submittedName>
</protein>
<keyword evidence="2" id="KW-1133">Transmembrane helix</keyword>
<evidence type="ECO:0000313" key="4">
    <source>
        <dbReference type="Proteomes" id="UP001472866"/>
    </source>
</evidence>
<keyword evidence="4" id="KW-1185">Reference proteome</keyword>